<dbReference type="EMBL" id="QVQA01000111">
    <property type="protein sequence ID" value="KAF5095788.1"/>
    <property type="molecule type" value="Genomic_DNA"/>
</dbReference>
<protein>
    <submittedName>
        <fullName evidence="1">Uncharacterized protein</fullName>
    </submittedName>
</protein>
<comment type="caution">
    <text evidence="1">The sequence shown here is derived from an EMBL/GenBank/DDBJ whole genome shotgun (WGS) entry which is preliminary data.</text>
</comment>
<name>A0ACB6V2J8_9ASCO</name>
<organism evidence="1 2">
    <name type="scientific">Geotrichum galactomycetum</name>
    <dbReference type="NCBI Taxonomy" id="27317"/>
    <lineage>
        <taxon>Eukaryota</taxon>
        <taxon>Fungi</taxon>
        <taxon>Dikarya</taxon>
        <taxon>Ascomycota</taxon>
        <taxon>Saccharomycotina</taxon>
        <taxon>Dipodascomycetes</taxon>
        <taxon>Dipodascales</taxon>
        <taxon>Dipodascaceae</taxon>
        <taxon>Geotrichum</taxon>
    </lineage>
</organism>
<dbReference type="Proteomes" id="UP000744676">
    <property type="component" value="Unassembled WGS sequence"/>
</dbReference>
<proteinExistence type="predicted"/>
<gene>
    <name evidence="1" type="ORF">D0Z00_003015</name>
</gene>
<sequence>MFLTQVFTNFFVYGTDPDEFQHTVNHNTLYFVYLGIGIFAASSLQTFLHVDRGEVIASRIRQHYLQSILRQNIAYFDRVGAGEVTSRITSDVTQIQDGISEKVGLILSGVSTFIAAFIIGFIKCWQMTLVMSSVVVAICLGMGFASALIVKYTTLNLSAYGEASSIAEDVLSSMRNTVAFGSQNRLAKKFEEKLKVCRTAGIARGRVLALMVAWLWTVIYLSYGLAFWQGSRFIVDGVQDVGSLVTVVMAIIIGAFSLGGITPCFQAIGSALGAAHKVYEAIERVPYIDAFLEDQGEKPATFEGHISFKDVKFTYPSRPNVPILNGFSLQVEPGQTIALVGASGSGKSTIIGLLERFYAPIGGDITIDGRPIESLNIKWLRRQMALVSQEPTLFSCSIYENISYGLIGTEYEHADDAVKKDLIINACKEANAWEFIQNLTEGLETEVGERGFLLSGGQKQRIAIARAIVSQPKLLLLDEATSALDTKSEGIVQEALDRALKSRTTIVIAHRLSTIRDADKIIVMSKGSIVEAGTHSELLDHEGVYHQLVQAQNIRAATEHSAEEQIDSDNEVYDEKHPLVKSNSVASSLSVSARIIKDLEADGFYEKKTITRSTWQLVVYVSLSPPFFFSWFNY</sequence>
<keyword evidence="2" id="KW-1185">Reference proteome</keyword>
<reference evidence="1 2" key="1">
    <citation type="journal article" date="2020" name="Front. Microbiol.">
        <title>Phenotypic and Genetic Characterization of the Cheese Ripening Yeast Geotrichum candidum.</title>
        <authorList>
            <person name="Perkins V."/>
            <person name="Vignola S."/>
            <person name="Lessard M.H."/>
            <person name="Plante P.L."/>
            <person name="Corbeil J."/>
            <person name="Dugat-Bony E."/>
            <person name="Frenette M."/>
            <person name="Labrie S."/>
        </authorList>
    </citation>
    <scope>NUCLEOTIDE SEQUENCE [LARGE SCALE GENOMIC DNA]</scope>
    <source>
        <strain evidence="1 2">LMA-1147</strain>
    </source>
</reference>
<evidence type="ECO:0000313" key="2">
    <source>
        <dbReference type="Proteomes" id="UP000744676"/>
    </source>
</evidence>
<accession>A0ACB6V2J8</accession>
<evidence type="ECO:0000313" key="1">
    <source>
        <dbReference type="EMBL" id="KAF5095788.1"/>
    </source>
</evidence>